<dbReference type="Proteomes" id="UP000664132">
    <property type="component" value="Unassembled WGS sequence"/>
</dbReference>
<dbReference type="AlphaFoldDB" id="A0A8H7T3E8"/>
<dbReference type="Pfam" id="PF20150">
    <property type="entry name" value="2EXR"/>
    <property type="match status" value="1"/>
</dbReference>
<feature type="compositionally biased region" description="Basic and acidic residues" evidence="1">
    <location>
        <begin position="13"/>
        <end position="30"/>
    </location>
</feature>
<organism evidence="4 5">
    <name type="scientific">Cadophora malorum</name>
    <dbReference type="NCBI Taxonomy" id="108018"/>
    <lineage>
        <taxon>Eukaryota</taxon>
        <taxon>Fungi</taxon>
        <taxon>Dikarya</taxon>
        <taxon>Ascomycota</taxon>
        <taxon>Pezizomycotina</taxon>
        <taxon>Leotiomycetes</taxon>
        <taxon>Helotiales</taxon>
        <taxon>Ploettnerulaceae</taxon>
        <taxon>Cadophora</taxon>
    </lineage>
</organism>
<evidence type="ECO:0000259" key="3">
    <source>
        <dbReference type="Pfam" id="PF20150"/>
    </source>
</evidence>
<feature type="compositionally biased region" description="Polar residues" evidence="1">
    <location>
        <begin position="1"/>
        <end position="10"/>
    </location>
</feature>
<dbReference type="PANTHER" id="PTHR35910">
    <property type="entry name" value="2EXR DOMAIN-CONTAINING PROTEIN"/>
    <property type="match status" value="1"/>
</dbReference>
<dbReference type="EMBL" id="JAFJYH010000445">
    <property type="protein sequence ID" value="KAG4411725.1"/>
    <property type="molecule type" value="Genomic_DNA"/>
</dbReference>
<evidence type="ECO:0000256" key="1">
    <source>
        <dbReference type="SAM" id="MobiDB-lite"/>
    </source>
</evidence>
<sequence length="484" mass="53861">MSSPACTMSYSRGAKDTQDLADGSDDRSIGLDDSSSSSTKPNMQAKEAGAVKTSVYRLPEHFGTSEMPGTWKQSVENLTAALDALDIGAGGTEYMHLNGGFVNGNIGGDGCNQDIETVDEVSTAEKCKDASRATIIETLLDAATRSISDNLPETLLKFHPFKRLPPEIRIKIWGLAAKHRRMIAFEFIQKLERGNDYVYLDDHAELRIFARSAPPLLQVNRESRGECRKLYRKRVGPFIRPFWYNPDTDVLYFSGANLCYCALSRAFWGVEEDTFRVAINISSPIADCCRGAMESSMVSGTIRSLHGFMAGPADEEPNQRSFHCQGLKEVLLVMESRPMAMFPSRINPSICFRPASTTGITSNQEAVRKRFEVAIAKIHDEKPFLFGPNAWVGEDKPTFSFVNLARDKAGEVFETLTASRSEVSQLKIHHASFINDLRQSTGCNIILPHQIYDYEFPMEIGIKGSKEGVEVCRRKIQDMISLHT</sequence>
<proteinExistence type="predicted"/>
<feature type="region of interest" description="Disordered" evidence="1">
    <location>
        <begin position="1"/>
        <end position="51"/>
    </location>
</feature>
<dbReference type="Gene3D" id="3.30.1370.10">
    <property type="entry name" value="K Homology domain, type 1"/>
    <property type="match status" value="1"/>
</dbReference>
<comment type="caution">
    <text evidence="4">The sequence shown here is derived from an EMBL/GenBank/DDBJ whole genome shotgun (WGS) entry which is preliminary data.</text>
</comment>
<dbReference type="GO" id="GO:0003723">
    <property type="term" value="F:RNA binding"/>
    <property type="evidence" value="ECO:0007669"/>
    <property type="project" value="InterPro"/>
</dbReference>
<dbReference type="InterPro" id="IPR045518">
    <property type="entry name" value="2EXR"/>
</dbReference>
<dbReference type="SUPFAM" id="SSF54791">
    <property type="entry name" value="Eukaryotic type KH-domain (KH-domain type I)"/>
    <property type="match status" value="1"/>
</dbReference>
<dbReference type="OrthoDB" id="3565000at2759"/>
<reference evidence="4" key="1">
    <citation type="submission" date="2021-02" db="EMBL/GenBank/DDBJ databases">
        <title>Genome sequence Cadophora malorum strain M34.</title>
        <authorList>
            <person name="Stefanovic E."/>
            <person name="Vu D."/>
            <person name="Scully C."/>
            <person name="Dijksterhuis J."/>
            <person name="Roader J."/>
            <person name="Houbraken J."/>
        </authorList>
    </citation>
    <scope>NUCLEOTIDE SEQUENCE</scope>
    <source>
        <strain evidence="4">M34</strain>
    </source>
</reference>
<gene>
    <name evidence="4" type="ORF">IFR04_015136</name>
</gene>
<accession>A0A8H7T3E8</accession>
<feature type="domain" description="K Homology" evidence="2">
    <location>
        <begin position="432"/>
        <end position="478"/>
    </location>
</feature>
<dbReference type="InterPro" id="IPR004088">
    <property type="entry name" value="KH_dom_type_1"/>
</dbReference>
<feature type="domain" description="2EXR" evidence="3">
    <location>
        <begin position="158"/>
        <end position="251"/>
    </location>
</feature>
<dbReference type="InterPro" id="IPR036612">
    <property type="entry name" value="KH_dom_type_1_sf"/>
</dbReference>
<evidence type="ECO:0000259" key="2">
    <source>
        <dbReference type="Pfam" id="PF00013"/>
    </source>
</evidence>
<dbReference type="Pfam" id="PF00013">
    <property type="entry name" value="KH_1"/>
    <property type="match status" value="1"/>
</dbReference>
<protein>
    <submittedName>
        <fullName evidence="4">Uncharacterized protein</fullName>
    </submittedName>
</protein>
<evidence type="ECO:0000313" key="5">
    <source>
        <dbReference type="Proteomes" id="UP000664132"/>
    </source>
</evidence>
<evidence type="ECO:0000313" key="4">
    <source>
        <dbReference type="EMBL" id="KAG4411725.1"/>
    </source>
</evidence>
<keyword evidence="5" id="KW-1185">Reference proteome</keyword>
<dbReference type="PANTHER" id="PTHR35910:SF6">
    <property type="entry name" value="2EXR DOMAIN-CONTAINING PROTEIN"/>
    <property type="match status" value="1"/>
</dbReference>
<name>A0A8H7T3E8_9HELO</name>